<dbReference type="SUPFAM" id="SSF56059">
    <property type="entry name" value="Glutathione synthetase ATP-binding domain-like"/>
    <property type="match status" value="1"/>
</dbReference>
<keyword evidence="2 4" id="KW-0547">Nucleotide-binding</keyword>
<dbReference type="Gene3D" id="3.40.50.20">
    <property type="match status" value="1"/>
</dbReference>
<keyword evidence="3 4" id="KW-0067">ATP-binding</keyword>
<organism evidence="6 7">
    <name type="scientific">Pelistega europaea</name>
    <dbReference type="NCBI Taxonomy" id="106147"/>
    <lineage>
        <taxon>Bacteria</taxon>
        <taxon>Pseudomonadati</taxon>
        <taxon>Pseudomonadota</taxon>
        <taxon>Betaproteobacteria</taxon>
        <taxon>Burkholderiales</taxon>
        <taxon>Alcaligenaceae</taxon>
        <taxon>Pelistega</taxon>
    </lineage>
</organism>
<dbReference type="InterPro" id="IPR011761">
    <property type="entry name" value="ATP-grasp"/>
</dbReference>
<dbReference type="InterPro" id="IPR013815">
    <property type="entry name" value="ATP_grasp_subdomain_1"/>
</dbReference>
<comment type="caution">
    <text evidence="6">The sequence shown here is derived from an EMBL/GenBank/DDBJ whole genome shotgun (WGS) entry which is preliminary data.</text>
</comment>
<keyword evidence="7" id="KW-1185">Reference proteome</keyword>
<accession>A0A7Y4L8H3</accession>
<dbReference type="EMBL" id="JABGBO010000002">
    <property type="protein sequence ID" value="NOL48833.1"/>
    <property type="molecule type" value="Genomic_DNA"/>
</dbReference>
<dbReference type="Pfam" id="PF18603">
    <property type="entry name" value="LAL_C2"/>
    <property type="match status" value="1"/>
</dbReference>
<evidence type="ECO:0000313" key="7">
    <source>
        <dbReference type="Proteomes" id="UP000541421"/>
    </source>
</evidence>
<gene>
    <name evidence="6" type="ORF">HKX40_01580</name>
</gene>
<dbReference type="RefSeq" id="WP_171587833.1">
    <property type="nucleotide sequence ID" value="NZ_JABGBO010000002.1"/>
</dbReference>
<dbReference type="InterPro" id="IPR052032">
    <property type="entry name" value="ATP-dep_AA_Ligase"/>
</dbReference>
<evidence type="ECO:0000256" key="4">
    <source>
        <dbReference type="PROSITE-ProRule" id="PRU00409"/>
    </source>
</evidence>
<reference evidence="6 7" key="1">
    <citation type="submission" date="2020-05" db="EMBL/GenBank/DDBJ databases">
        <authorList>
            <person name="Niu N."/>
        </authorList>
    </citation>
    <scope>NUCLEOTIDE SEQUENCE [LARGE SCALE GENOMIC DNA]</scope>
    <source>
        <strain evidence="6 7">LMG10982</strain>
    </source>
</reference>
<feature type="domain" description="ATP-grasp" evidence="5">
    <location>
        <begin position="113"/>
        <end position="320"/>
    </location>
</feature>
<dbReference type="GO" id="GO:0046872">
    <property type="term" value="F:metal ion binding"/>
    <property type="evidence" value="ECO:0007669"/>
    <property type="project" value="InterPro"/>
</dbReference>
<dbReference type="PANTHER" id="PTHR43585:SF2">
    <property type="entry name" value="ATP-GRASP ENZYME FSQD"/>
    <property type="match status" value="1"/>
</dbReference>
<dbReference type="AlphaFoldDB" id="A0A7Y4L8H3"/>
<dbReference type="GO" id="GO:0016874">
    <property type="term" value="F:ligase activity"/>
    <property type="evidence" value="ECO:0007669"/>
    <property type="project" value="UniProtKB-KW"/>
</dbReference>
<dbReference type="PANTHER" id="PTHR43585">
    <property type="entry name" value="FUMIPYRROLE BIOSYNTHESIS PROTEIN C"/>
    <property type="match status" value="1"/>
</dbReference>
<dbReference type="InterPro" id="IPR040570">
    <property type="entry name" value="LAL_C2"/>
</dbReference>
<dbReference type="Proteomes" id="UP000541421">
    <property type="component" value="Unassembled WGS sequence"/>
</dbReference>
<dbReference type="GO" id="GO:0005524">
    <property type="term" value="F:ATP binding"/>
    <property type="evidence" value="ECO:0007669"/>
    <property type="project" value="UniProtKB-UniRule"/>
</dbReference>
<evidence type="ECO:0000313" key="6">
    <source>
        <dbReference type="EMBL" id="NOL48833.1"/>
    </source>
</evidence>
<dbReference type="Gene3D" id="3.30.470.20">
    <property type="entry name" value="ATP-grasp fold, B domain"/>
    <property type="match status" value="1"/>
</dbReference>
<evidence type="ECO:0000259" key="5">
    <source>
        <dbReference type="PROSITE" id="PS50975"/>
    </source>
</evidence>
<dbReference type="PROSITE" id="PS50975">
    <property type="entry name" value="ATP_GRASP"/>
    <property type="match status" value="1"/>
</dbReference>
<evidence type="ECO:0000256" key="1">
    <source>
        <dbReference type="ARBA" id="ARBA00022598"/>
    </source>
</evidence>
<protein>
    <submittedName>
        <fullName evidence="6">ATP-grasp domain-containing protein</fullName>
    </submittedName>
</protein>
<sequence length="415" mass="46168">MMKLLNIEVNSRGEVFFGRYDIFRENGAEIYHLTSKNNPSTYPMFAGIRYFSEQTLEEAIKVAKLWHEQIGFDAVITTDEASVISAAAISQELELPGLSVDAAQKSRNKFYMRLAHQKYSAPHPHFQCCDTLDQAVAAASLIGYPVILKPTLGGNAEHTYLIHDEKKLRDIFPKAWEANQRYSYCQHDAQTILLGPNSMLIEEFLSGSEHCVEAWVKNGVAHIGSIADRISIELDTFDNDLYRTPSLLSSSKIALLQEALQAGVTAQGITHGVVHAEFRFHHDKPYIVEIAARVGGGSLYKMAQLSYGYCPIKTAYCVATNTYVQEKPLSKTGKVAVGLTMLCQQGIIKRIHIPEFVRSHPNVFNLGILAKEGDFHRRPPEGNDIFGYLGVVGDSQEQAIELAESLFASITIELE</sequence>
<proteinExistence type="predicted"/>
<evidence type="ECO:0000256" key="2">
    <source>
        <dbReference type="ARBA" id="ARBA00022741"/>
    </source>
</evidence>
<dbReference type="Pfam" id="PF13535">
    <property type="entry name" value="ATP-grasp_4"/>
    <property type="match status" value="1"/>
</dbReference>
<dbReference type="Gene3D" id="3.30.1490.20">
    <property type="entry name" value="ATP-grasp fold, A domain"/>
    <property type="match status" value="1"/>
</dbReference>
<keyword evidence="1" id="KW-0436">Ligase</keyword>
<name>A0A7Y4L8H3_9BURK</name>
<evidence type="ECO:0000256" key="3">
    <source>
        <dbReference type="ARBA" id="ARBA00022840"/>
    </source>
</evidence>